<keyword evidence="5" id="KW-1133">Transmembrane helix</keyword>
<feature type="transmembrane region" description="Helical" evidence="5">
    <location>
        <begin position="104"/>
        <end position="128"/>
    </location>
</feature>
<dbReference type="GO" id="GO:0005886">
    <property type="term" value="C:plasma membrane"/>
    <property type="evidence" value="ECO:0007669"/>
    <property type="project" value="UniProtKB-SubCell"/>
</dbReference>
<accession>A0A364XW60</accession>
<name>A0A364XW60_9BACT</name>
<comment type="catalytic activity">
    <reaction evidence="5">
        <text>S-adenosyl 3-(methylsulfanyl)propylamine + putrescine = S-methyl-5'-thioadenosine + spermidine + H(+)</text>
        <dbReference type="Rhea" id="RHEA:12721"/>
        <dbReference type="ChEBI" id="CHEBI:15378"/>
        <dbReference type="ChEBI" id="CHEBI:17509"/>
        <dbReference type="ChEBI" id="CHEBI:57443"/>
        <dbReference type="ChEBI" id="CHEBI:57834"/>
        <dbReference type="ChEBI" id="CHEBI:326268"/>
        <dbReference type="EC" id="2.5.1.16"/>
    </reaction>
</comment>
<dbReference type="GO" id="GO:0008295">
    <property type="term" value="P:spermidine biosynthetic process"/>
    <property type="evidence" value="ECO:0007669"/>
    <property type="project" value="UniProtKB-UniRule"/>
</dbReference>
<dbReference type="PANTHER" id="PTHR43317">
    <property type="entry name" value="THERMOSPERMINE SYNTHASE ACAULIS5"/>
    <property type="match status" value="1"/>
</dbReference>
<keyword evidence="3 5" id="KW-0745">Spermidine biosynthesis</keyword>
<dbReference type="SUPFAM" id="SSF53335">
    <property type="entry name" value="S-adenosyl-L-methionine-dependent methyltransferases"/>
    <property type="match status" value="1"/>
</dbReference>
<feature type="transmembrane region" description="Helical" evidence="5">
    <location>
        <begin position="149"/>
        <end position="168"/>
    </location>
</feature>
<protein>
    <recommendedName>
        <fullName evidence="5">Polyamine aminopropyltransferase</fullName>
    </recommendedName>
    <alternativeName>
        <fullName evidence="5">Putrescine aminopropyltransferase</fullName>
        <shortName evidence="5">PAPT</shortName>
    </alternativeName>
    <alternativeName>
        <fullName evidence="5">Spermidine synthase</fullName>
        <shortName evidence="5">SPDS</shortName>
        <shortName evidence="5">SPDSY</shortName>
        <ecNumber evidence="5">2.5.1.16</ecNumber>
    </alternativeName>
</protein>
<organism evidence="8 9">
    <name type="scientific">Pseudochryseolinea flava</name>
    <dbReference type="NCBI Taxonomy" id="2059302"/>
    <lineage>
        <taxon>Bacteria</taxon>
        <taxon>Pseudomonadati</taxon>
        <taxon>Bacteroidota</taxon>
        <taxon>Cytophagia</taxon>
        <taxon>Cytophagales</taxon>
        <taxon>Fulvivirgaceae</taxon>
        <taxon>Pseudochryseolinea</taxon>
    </lineage>
</organism>
<dbReference type="PANTHER" id="PTHR43317:SF1">
    <property type="entry name" value="THERMOSPERMINE SYNTHASE ACAULIS5"/>
    <property type="match status" value="1"/>
</dbReference>
<feature type="binding site" evidence="5">
    <location>
        <begin position="352"/>
        <end position="353"/>
    </location>
    <ligand>
        <name>S-methyl-5'-thioadenosine</name>
        <dbReference type="ChEBI" id="CHEBI:17509"/>
    </ligand>
</feature>
<keyword evidence="2 5" id="KW-0808">Transferase</keyword>
<dbReference type="PROSITE" id="PS01330">
    <property type="entry name" value="PABS_1"/>
    <property type="match status" value="1"/>
</dbReference>
<feature type="transmembrane region" description="Helical" evidence="5">
    <location>
        <begin position="203"/>
        <end position="219"/>
    </location>
</feature>
<gene>
    <name evidence="5" type="primary">speE</name>
    <name evidence="8" type="ORF">DQQ10_26170</name>
</gene>
<dbReference type="GO" id="GO:0010487">
    <property type="term" value="F:thermospermine synthase activity"/>
    <property type="evidence" value="ECO:0007669"/>
    <property type="project" value="UniProtKB-ARBA"/>
</dbReference>
<comment type="subcellular location">
    <subcellularLocation>
        <location evidence="5">Cell membrane</location>
        <topology evidence="5">Multi-pass membrane protein</topology>
    </subcellularLocation>
</comment>
<feature type="transmembrane region" description="Helical" evidence="5">
    <location>
        <begin position="73"/>
        <end position="98"/>
    </location>
</feature>
<evidence type="ECO:0000256" key="1">
    <source>
        <dbReference type="ARBA" id="ARBA00007867"/>
    </source>
</evidence>
<feature type="binding site" evidence="5">
    <location>
        <position position="274"/>
    </location>
    <ligand>
        <name>spermidine</name>
        <dbReference type="ChEBI" id="CHEBI:57834"/>
    </ligand>
</feature>
<keyword evidence="5" id="KW-0812">Transmembrane</keyword>
<dbReference type="RefSeq" id="WP_112749906.1">
    <property type="nucleotide sequence ID" value="NZ_QMFY01000024.1"/>
</dbReference>
<dbReference type="UniPathway" id="UPA00248">
    <property type="reaction ID" value="UER00314"/>
</dbReference>
<evidence type="ECO:0000259" key="7">
    <source>
        <dbReference type="PROSITE" id="PS51006"/>
    </source>
</evidence>
<dbReference type="AlphaFoldDB" id="A0A364XW60"/>
<feature type="active site" description="Proton acceptor" evidence="5 6">
    <location>
        <position position="370"/>
    </location>
</feature>
<comment type="similarity">
    <text evidence="1 5">Belongs to the spermidine/spermine synthase family.</text>
</comment>
<dbReference type="InterPro" id="IPR030373">
    <property type="entry name" value="PABS_CS"/>
</dbReference>
<comment type="pathway">
    <text evidence="5">Amine and polyamine biosynthesis; spermidine biosynthesis; spermidine from putrescine: step 1/1.</text>
</comment>
<dbReference type="OrthoDB" id="9793120at2"/>
<dbReference type="FunFam" id="3.40.50.150:FF:000088">
    <property type="entry name" value="Polyamine aminopropyltransferase"/>
    <property type="match status" value="1"/>
</dbReference>
<dbReference type="GO" id="GO:0004766">
    <property type="term" value="F:spermidine synthase activity"/>
    <property type="evidence" value="ECO:0007669"/>
    <property type="project" value="UniProtKB-UniRule"/>
</dbReference>
<evidence type="ECO:0000256" key="3">
    <source>
        <dbReference type="ARBA" id="ARBA00023066"/>
    </source>
</evidence>
<keyword evidence="5" id="KW-1003">Cell membrane</keyword>
<feature type="transmembrane region" description="Helical" evidence="5">
    <location>
        <begin position="174"/>
        <end position="191"/>
    </location>
</feature>
<evidence type="ECO:0000256" key="4">
    <source>
        <dbReference type="ARBA" id="ARBA00023115"/>
    </source>
</evidence>
<feature type="domain" description="PABS" evidence="7">
    <location>
        <begin position="214"/>
        <end position="449"/>
    </location>
</feature>
<keyword evidence="5" id="KW-0472">Membrane</keyword>
<dbReference type="EC" id="2.5.1.16" evidence="5"/>
<dbReference type="Pfam" id="PF01564">
    <property type="entry name" value="Spermine_synth"/>
    <property type="match status" value="1"/>
</dbReference>
<comment type="caution">
    <text evidence="8">The sequence shown here is derived from an EMBL/GenBank/DDBJ whole genome shotgun (WGS) entry which is preliminary data.</text>
</comment>
<comment type="caution">
    <text evidence="5">Lacks conserved residue(s) required for the propagation of feature annotation.</text>
</comment>
<dbReference type="InterPro" id="IPR029063">
    <property type="entry name" value="SAM-dependent_MTases_sf"/>
</dbReference>
<dbReference type="InterPro" id="IPR001045">
    <property type="entry name" value="Spermi_synthase"/>
</dbReference>
<dbReference type="PROSITE" id="PS51006">
    <property type="entry name" value="PABS_2"/>
    <property type="match status" value="1"/>
</dbReference>
<evidence type="ECO:0000256" key="6">
    <source>
        <dbReference type="PROSITE-ProRule" id="PRU00354"/>
    </source>
</evidence>
<evidence type="ECO:0000313" key="9">
    <source>
        <dbReference type="Proteomes" id="UP000251889"/>
    </source>
</evidence>
<feature type="binding site" evidence="5">
    <location>
        <position position="244"/>
    </location>
    <ligand>
        <name>S-methyl-5'-thioadenosine</name>
        <dbReference type="ChEBI" id="CHEBI:17509"/>
    </ligand>
</feature>
<feature type="transmembrane region" description="Helical" evidence="5">
    <location>
        <begin position="47"/>
        <end position="66"/>
    </location>
</feature>
<evidence type="ECO:0000256" key="5">
    <source>
        <dbReference type="HAMAP-Rule" id="MF_00198"/>
    </source>
</evidence>
<dbReference type="HAMAP" id="MF_00198">
    <property type="entry name" value="Spermidine_synth"/>
    <property type="match status" value="1"/>
</dbReference>
<comment type="function">
    <text evidence="5">Catalyzes the irreversible transfer of a propylamine group from the amino donor S-adenosylmethioninamine (decarboxy-AdoMet) to putrescine (1,4-diaminobutane) to yield spermidine.</text>
</comment>
<evidence type="ECO:0000256" key="2">
    <source>
        <dbReference type="ARBA" id="ARBA00022679"/>
    </source>
</evidence>
<keyword evidence="9" id="KW-1185">Reference proteome</keyword>
<proteinExistence type="inferred from homology"/>
<sequence>MKNSGDKAGSFQWLLLISVFIVATCGLIYELVAGTLASYLLGDSVTQFSTIIGTYLFAMGIGSYLSRFLNNNLLTWFITIELLVGMVGGFSAGILFILFEQIVYFRVILYSLVMATGILVGLELPLLMRILKDRVEFGDLVSKIFTFDYIGALFASLLFPLILIPYFGLLRTSFFFGFLNVVVAWIVAYRLKKDIKHYSSLKWSAIICLLCLGMGFVLSDKLTEFSESLTYPDKIVYTKSSPYQRIVITKSAIDWRLFLNGNLQFSSADEYRYHEALIHPGMSVIKNPKNVLVLGGGDGMAVREILKYPSVDSILLVDLDEAVTKLFRSNTALMSLNSHALLSSKLKVVNQDAFVWIRQQHKKFDFIVMDFPDPSNYSLGKLYSTTFYHEVKKILNPNGQLVIQSTSPFVARKSFWIINETLQHIGFLTKPYHCFVPSFGEWGFVLATNSNETHDAKLPRNLKFVSRETLPQLFVFPPDMDRVESSYNTLNNQVLVNTFEKEWADYTR</sequence>
<feature type="binding site" evidence="5">
    <location>
        <position position="298"/>
    </location>
    <ligand>
        <name>spermidine</name>
        <dbReference type="ChEBI" id="CHEBI:57834"/>
    </ligand>
</feature>
<feature type="binding site" evidence="5">
    <location>
        <position position="318"/>
    </location>
    <ligand>
        <name>S-methyl-5'-thioadenosine</name>
        <dbReference type="ChEBI" id="CHEBI:17509"/>
    </ligand>
</feature>
<dbReference type="CDD" id="cd02440">
    <property type="entry name" value="AdoMet_MTases"/>
    <property type="match status" value="1"/>
</dbReference>
<dbReference type="EMBL" id="QMFY01000024">
    <property type="protein sequence ID" value="RAV97960.1"/>
    <property type="molecule type" value="Genomic_DNA"/>
</dbReference>
<keyword evidence="4 5" id="KW-0620">Polyamine biosynthesis</keyword>
<dbReference type="InterPro" id="IPR030374">
    <property type="entry name" value="PABS"/>
</dbReference>
<evidence type="ECO:0000313" key="8">
    <source>
        <dbReference type="EMBL" id="RAV97960.1"/>
    </source>
</evidence>
<dbReference type="Proteomes" id="UP000251889">
    <property type="component" value="Unassembled WGS sequence"/>
</dbReference>
<dbReference type="Gene3D" id="3.40.50.150">
    <property type="entry name" value="Vaccinia Virus protein VP39"/>
    <property type="match status" value="1"/>
</dbReference>
<comment type="subunit">
    <text evidence="5">Homodimer or homotetramer.</text>
</comment>
<dbReference type="NCBIfam" id="NF002956">
    <property type="entry name" value="PRK03612.1"/>
    <property type="match status" value="1"/>
</dbReference>
<reference evidence="8 9" key="1">
    <citation type="submission" date="2018-06" db="EMBL/GenBank/DDBJ databases">
        <title>Chryseolinea flavus sp. nov., a member of the phylum Bacteroidetes isolated from soil.</title>
        <authorList>
            <person name="Li Y."/>
            <person name="Wang J."/>
        </authorList>
    </citation>
    <scope>NUCLEOTIDE SEQUENCE [LARGE SCALE GENOMIC DNA]</scope>
    <source>
        <strain evidence="8 9">SDU1-6</strain>
    </source>
</reference>
<feature type="transmembrane region" description="Helical" evidence="5">
    <location>
        <begin position="12"/>
        <end position="41"/>
    </location>
</feature>